<feature type="domain" description="TraC-like" evidence="1">
    <location>
        <begin position="26"/>
        <end position="208"/>
    </location>
</feature>
<evidence type="ECO:0000313" key="3">
    <source>
        <dbReference type="Proteomes" id="UP000178892"/>
    </source>
</evidence>
<reference evidence="2 3" key="1">
    <citation type="journal article" date="2016" name="Nat. Commun.">
        <title>Thousands of microbial genomes shed light on interconnected biogeochemical processes in an aquifer system.</title>
        <authorList>
            <person name="Anantharaman K."/>
            <person name="Brown C.T."/>
            <person name="Hug L.A."/>
            <person name="Sharon I."/>
            <person name="Castelle C.J."/>
            <person name="Probst A.J."/>
            <person name="Thomas B.C."/>
            <person name="Singh A."/>
            <person name="Wilkins M.J."/>
            <person name="Karaoz U."/>
            <person name="Brodie E.L."/>
            <person name="Williams K.H."/>
            <person name="Hubbard S.S."/>
            <person name="Banfield J.F."/>
        </authorList>
    </citation>
    <scope>NUCLEOTIDE SEQUENCE [LARGE SCALE GENOMIC DNA]</scope>
</reference>
<dbReference type="AlphaFoldDB" id="A0A1F5NTF9"/>
<sequence>MQSSQMSGSKPPASTQALLDIAEIKESTIVMKDGSLRAIIVVSSTNFSLKSGEEQNALISSYQSFLNSLSFSIQIVMQSRKLDIHSYLDKLRAVMAEQTNDLLRMQTEEYIEYISKLIEFASIMNKTFYVIVPYTSGAALVREGFLSKLGKIFNPVNKISAKETEFERSRELLYQRVNQINGNLNGMGLKSIVLATEELIELLYNSYNPSAGSQIKISHLEDLDIAEASQ</sequence>
<organism evidence="2 3">
    <name type="scientific">Candidatus Doudnabacteria bacterium RIFCSPHIGHO2_01_FULL_46_24</name>
    <dbReference type="NCBI Taxonomy" id="1817825"/>
    <lineage>
        <taxon>Bacteria</taxon>
        <taxon>Candidatus Doudnaibacteriota</taxon>
    </lineage>
</organism>
<gene>
    <name evidence="2" type="ORF">A2720_00480</name>
</gene>
<dbReference type="Pfam" id="PF26593">
    <property type="entry name" value="TraC-like"/>
    <property type="match status" value="1"/>
</dbReference>
<comment type="caution">
    <text evidence="2">The sequence shown here is derived from an EMBL/GenBank/DDBJ whole genome shotgun (WGS) entry which is preliminary data.</text>
</comment>
<evidence type="ECO:0000259" key="1">
    <source>
        <dbReference type="Pfam" id="PF26593"/>
    </source>
</evidence>
<dbReference type="STRING" id="1817825.A2720_00480"/>
<protein>
    <recommendedName>
        <fullName evidence="1">TraC-like domain-containing protein</fullName>
    </recommendedName>
</protein>
<dbReference type="Proteomes" id="UP000178892">
    <property type="component" value="Unassembled WGS sequence"/>
</dbReference>
<accession>A0A1F5NTF9</accession>
<evidence type="ECO:0000313" key="2">
    <source>
        <dbReference type="EMBL" id="OGE80928.1"/>
    </source>
</evidence>
<dbReference type="EMBL" id="MFEL01000014">
    <property type="protein sequence ID" value="OGE80928.1"/>
    <property type="molecule type" value="Genomic_DNA"/>
</dbReference>
<dbReference type="InterPro" id="IPR058596">
    <property type="entry name" value="TraC-like_dom"/>
</dbReference>
<proteinExistence type="predicted"/>
<name>A0A1F5NTF9_9BACT</name>